<evidence type="ECO:0000313" key="3">
    <source>
        <dbReference type="Proteomes" id="UP001500683"/>
    </source>
</evidence>
<dbReference type="RefSeq" id="WP_344952753.1">
    <property type="nucleotide sequence ID" value="NZ_BAAAZG010000039.1"/>
</dbReference>
<sequence length="95" mass="9606">MIAVGLRRGLSGTARRAALLAHGLTLPGLVLGASMAGFGALHVTVAAAAQWWALAAVTGLRPERLTHQGALPRLAAWLALTLVTALAGTALVLPP</sequence>
<name>A0ABP7WF50_9ACTN</name>
<protein>
    <submittedName>
        <fullName evidence="2">Uncharacterized protein</fullName>
    </submittedName>
</protein>
<dbReference type="EMBL" id="BAAAZG010000039">
    <property type="protein sequence ID" value="GAA4086438.1"/>
    <property type="molecule type" value="Genomic_DNA"/>
</dbReference>
<proteinExistence type="predicted"/>
<feature type="transmembrane region" description="Helical" evidence="1">
    <location>
        <begin position="74"/>
        <end position="93"/>
    </location>
</feature>
<keyword evidence="1" id="KW-0812">Transmembrane</keyword>
<gene>
    <name evidence="2" type="ORF">GCM10022214_53220</name>
</gene>
<organism evidence="2 3">
    <name type="scientific">Actinomadura miaoliensis</name>
    <dbReference type="NCBI Taxonomy" id="430685"/>
    <lineage>
        <taxon>Bacteria</taxon>
        <taxon>Bacillati</taxon>
        <taxon>Actinomycetota</taxon>
        <taxon>Actinomycetes</taxon>
        <taxon>Streptosporangiales</taxon>
        <taxon>Thermomonosporaceae</taxon>
        <taxon>Actinomadura</taxon>
    </lineage>
</organism>
<reference evidence="3" key="1">
    <citation type="journal article" date="2019" name="Int. J. Syst. Evol. Microbiol.">
        <title>The Global Catalogue of Microorganisms (GCM) 10K type strain sequencing project: providing services to taxonomists for standard genome sequencing and annotation.</title>
        <authorList>
            <consortium name="The Broad Institute Genomics Platform"/>
            <consortium name="The Broad Institute Genome Sequencing Center for Infectious Disease"/>
            <person name="Wu L."/>
            <person name="Ma J."/>
        </authorList>
    </citation>
    <scope>NUCLEOTIDE SEQUENCE [LARGE SCALE GENOMIC DNA]</scope>
    <source>
        <strain evidence="3">JCM 16702</strain>
    </source>
</reference>
<evidence type="ECO:0000256" key="1">
    <source>
        <dbReference type="SAM" id="Phobius"/>
    </source>
</evidence>
<comment type="caution">
    <text evidence="2">The sequence shown here is derived from an EMBL/GenBank/DDBJ whole genome shotgun (WGS) entry which is preliminary data.</text>
</comment>
<dbReference type="Proteomes" id="UP001500683">
    <property type="component" value="Unassembled WGS sequence"/>
</dbReference>
<accession>A0ABP7WF50</accession>
<evidence type="ECO:0000313" key="2">
    <source>
        <dbReference type="EMBL" id="GAA4086438.1"/>
    </source>
</evidence>
<keyword evidence="1" id="KW-1133">Transmembrane helix</keyword>
<keyword evidence="1" id="KW-0472">Membrane</keyword>
<keyword evidence="3" id="KW-1185">Reference proteome</keyword>